<organism evidence="1 2">
    <name type="scientific">Thermosipho ferrireducens</name>
    <dbReference type="NCBI Taxonomy" id="2571116"/>
    <lineage>
        <taxon>Bacteria</taxon>
        <taxon>Thermotogati</taxon>
        <taxon>Thermotogota</taxon>
        <taxon>Thermotogae</taxon>
        <taxon>Thermotogales</taxon>
        <taxon>Fervidobacteriaceae</taxon>
        <taxon>Thermosipho</taxon>
    </lineage>
</organism>
<dbReference type="Proteomes" id="UP000671862">
    <property type="component" value="Chromosome"/>
</dbReference>
<protein>
    <submittedName>
        <fullName evidence="1">Uncharacterized protein</fullName>
    </submittedName>
</protein>
<keyword evidence="2" id="KW-1185">Reference proteome</keyword>
<sequence length="59" mass="6048">MEIKVLNPVIPPDEPSPTGGCDIAAQLCDGGSGPCGPVPPIWCVFDLPIDCTLDNPNAS</sequence>
<proteinExistence type="predicted"/>
<accession>A0ABX7S9G5</accession>
<reference evidence="1 2" key="1">
    <citation type="submission" date="2021-03" db="EMBL/GenBank/DDBJ databases">
        <title>Thermosipho ferrireducens sp.nov., an anaerobic thermophilic iron-reducing bacterium isolated from a deep-sea hydrothermal sulfide deposits.</title>
        <authorList>
            <person name="Zeng X."/>
            <person name="Chen Y."/>
            <person name="Shao Z."/>
        </authorList>
    </citation>
    <scope>NUCLEOTIDE SEQUENCE [LARGE SCALE GENOMIC DNA]</scope>
    <source>
        <strain evidence="1 2">JL129W03</strain>
    </source>
</reference>
<evidence type="ECO:0000313" key="2">
    <source>
        <dbReference type="Proteomes" id="UP000671862"/>
    </source>
</evidence>
<gene>
    <name evidence="1" type="ORF">JYK00_00225</name>
</gene>
<evidence type="ECO:0000313" key="1">
    <source>
        <dbReference type="EMBL" id="QTA38013.1"/>
    </source>
</evidence>
<dbReference type="EMBL" id="CP071446">
    <property type="protein sequence ID" value="QTA38013.1"/>
    <property type="molecule type" value="Genomic_DNA"/>
</dbReference>
<name>A0ABX7S9G5_9BACT</name>
<dbReference type="RefSeq" id="WP_207566734.1">
    <property type="nucleotide sequence ID" value="NZ_CP071446.1"/>
</dbReference>